<dbReference type="OrthoDB" id="9789813at2"/>
<comment type="catalytic activity">
    <reaction evidence="6">
        <text>a 6-O-methyl-2'-deoxyguanosine in DNA + L-cysteinyl-[protein] = S-methyl-L-cysteinyl-[protein] + a 2'-deoxyguanosine in DNA</text>
        <dbReference type="Rhea" id="RHEA:24000"/>
        <dbReference type="Rhea" id="RHEA-COMP:10131"/>
        <dbReference type="Rhea" id="RHEA-COMP:10132"/>
        <dbReference type="Rhea" id="RHEA-COMP:11367"/>
        <dbReference type="Rhea" id="RHEA-COMP:11368"/>
        <dbReference type="ChEBI" id="CHEBI:29950"/>
        <dbReference type="ChEBI" id="CHEBI:82612"/>
        <dbReference type="ChEBI" id="CHEBI:85445"/>
        <dbReference type="ChEBI" id="CHEBI:85448"/>
        <dbReference type="EC" id="2.1.1.63"/>
    </reaction>
</comment>
<dbReference type="CDD" id="cd06445">
    <property type="entry name" value="ATase"/>
    <property type="match status" value="1"/>
</dbReference>
<evidence type="ECO:0000313" key="8">
    <source>
        <dbReference type="EMBL" id="KPU45446.1"/>
    </source>
</evidence>
<dbReference type="Proteomes" id="UP000050326">
    <property type="component" value="Unassembled WGS sequence"/>
</dbReference>
<keyword evidence="4" id="KW-0227">DNA damage</keyword>
<keyword evidence="5" id="KW-0234">DNA repair</keyword>
<evidence type="ECO:0000256" key="4">
    <source>
        <dbReference type="ARBA" id="ARBA00022763"/>
    </source>
</evidence>
<dbReference type="GO" id="GO:0003908">
    <property type="term" value="F:methylated-DNA-[protein]-cysteine S-methyltransferase activity"/>
    <property type="evidence" value="ECO:0007669"/>
    <property type="project" value="UniProtKB-EC"/>
</dbReference>
<dbReference type="SUPFAM" id="SSF46767">
    <property type="entry name" value="Methylated DNA-protein cysteine methyltransferase, C-terminal domain"/>
    <property type="match status" value="1"/>
</dbReference>
<evidence type="ECO:0000256" key="5">
    <source>
        <dbReference type="ARBA" id="ARBA00023204"/>
    </source>
</evidence>
<dbReference type="InterPro" id="IPR014048">
    <property type="entry name" value="MethylDNA_cys_MeTrfase_DNA-bd"/>
</dbReference>
<dbReference type="GO" id="GO:0032259">
    <property type="term" value="P:methylation"/>
    <property type="evidence" value="ECO:0007669"/>
    <property type="project" value="UniProtKB-KW"/>
</dbReference>
<dbReference type="GO" id="GO:0006281">
    <property type="term" value="P:DNA repair"/>
    <property type="evidence" value="ECO:0007669"/>
    <property type="project" value="UniProtKB-KW"/>
</dbReference>
<dbReference type="InterPro" id="IPR036388">
    <property type="entry name" value="WH-like_DNA-bd_sf"/>
</dbReference>
<keyword evidence="3 8" id="KW-0808">Transferase</keyword>
<keyword evidence="9" id="KW-1185">Reference proteome</keyword>
<evidence type="ECO:0000256" key="1">
    <source>
        <dbReference type="ARBA" id="ARBA00001286"/>
    </source>
</evidence>
<keyword evidence="2 8" id="KW-0489">Methyltransferase</keyword>
<organism evidence="8 9">
    <name type="scientific">Oxobacter pfennigii</name>
    <dbReference type="NCBI Taxonomy" id="36849"/>
    <lineage>
        <taxon>Bacteria</taxon>
        <taxon>Bacillati</taxon>
        <taxon>Bacillota</taxon>
        <taxon>Clostridia</taxon>
        <taxon>Eubacteriales</taxon>
        <taxon>Clostridiaceae</taxon>
        <taxon>Oxobacter</taxon>
    </lineage>
</organism>
<proteinExistence type="predicted"/>
<evidence type="ECO:0000256" key="2">
    <source>
        <dbReference type="ARBA" id="ARBA00022603"/>
    </source>
</evidence>
<dbReference type="RefSeq" id="WP_054873797.1">
    <property type="nucleotide sequence ID" value="NZ_LKET01000021.1"/>
</dbReference>
<feature type="domain" description="Methylated-DNA-[protein]-cysteine S-methyltransferase DNA binding" evidence="7">
    <location>
        <begin position="3"/>
        <end position="85"/>
    </location>
</feature>
<dbReference type="PANTHER" id="PTHR42942:SF1">
    <property type="entry name" value="ALKYLTRANSFERASE-LIKE PROTEIN 1"/>
    <property type="match status" value="1"/>
</dbReference>
<dbReference type="PROSITE" id="PS00374">
    <property type="entry name" value="MGMT"/>
    <property type="match status" value="1"/>
</dbReference>
<reference evidence="8 9" key="1">
    <citation type="submission" date="2015-09" db="EMBL/GenBank/DDBJ databases">
        <title>Genome sequence of Oxobacter pfennigii DSM 3222.</title>
        <authorList>
            <person name="Poehlein A."/>
            <person name="Bengelsdorf F.R."/>
            <person name="Schiel-Bengelsdorf B."/>
            <person name="Duerre P."/>
            <person name="Daniel R."/>
        </authorList>
    </citation>
    <scope>NUCLEOTIDE SEQUENCE [LARGE SCALE GENOMIC DNA]</scope>
    <source>
        <strain evidence="8 9">DSM 3222</strain>
    </source>
</reference>
<evidence type="ECO:0000256" key="6">
    <source>
        <dbReference type="ARBA" id="ARBA00049348"/>
    </source>
</evidence>
<evidence type="ECO:0000256" key="3">
    <source>
        <dbReference type="ARBA" id="ARBA00022679"/>
    </source>
</evidence>
<dbReference type="PANTHER" id="PTHR42942">
    <property type="entry name" value="6-O-METHYLGUANINE DNA METHYLTRANSFERASE"/>
    <property type="match status" value="1"/>
</dbReference>
<dbReference type="InterPro" id="IPR001497">
    <property type="entry name" value="MethylDNA_cys_MeTrfase_AS"/>
</dbReference>
<protein>
    <submittedName>
        <fullName evidence="8">Methylated-DNA--protein-cysteine methyltransferase</fullName>
        <ecNumber evidence="8">2.1.1.63</ecNumber>
    </submittedName>
</protein>
<dbReference type="InterPro" id="IPR036217">
    <property type="entry name" value="MethylDNA_cys_MeTrfase_DNAb"/>
</dbReference>
<dbReference type="STRING" id="36849.OXPF_06790"/>
<dbReference type="Pfam" id="PF01035">
    <property type="entry name" value="DNA_binding_1"/>
    <property type="match status" value="1"/>
</dbReference>
<name>A0A0P8YDY9_9CLOT</name>
<dbReference type="Gene3D" id="1.10.10.10">
    <property type="entry name" value="Winged helix-like DNA-binding domain superfamily/Winged helix DNA-binding domain"/>
    <property type="match status" value="1"/>
</dbReference>
<dbReference type="EMBL" id="LKET01000021">
    <property type="protein sequence ID" value="KPU45446.1"/>
    <property type="molecule type" value="Genomic_DNA"/>
</dbReference>
<accession>A0A0P8YDY9</accession>
<gene>
    <name evidence="8" type="primary">ogt_1</name>
    <name evidence="8" type="ORF">OXPF_06790</name>
</gene>
<sequence>MDNFFHRVYKIVAKIPKGKVATYGQIASILGHPKGARTVGWAMQSAPSHLNLPCHRVVNRLGEMAPEHIFGDKRYQQALLEIEGVTFKEDGCIDMKKHQWIMDDEEFL</sequence>
<dbReference type="EC" id="2.1.1.63" evidence="8"/>
<evidence type="ECO:0000313" key="9">
    <source>
        <dbReference type="Proteomes" id="UP000050326"/>
    </source>
</evidence>
<comment type="catalytic activity">
    <reaction evidence="1">
        <text>a 4-O-methyl-thymidine in DNA + L-cysteinyl-[protein] = a thymidine in DNA + S-methyl-L-cysteinyl-[protein]</text>
        <dbReference type="Rhea" id="RHEA:53428"/>
        <dbReference type="Rhea" id="RHEA-COMP:10131"/>
        <dbReference type="Rhea" id="RHEA-COMP:10132"/>
        <dbReference type="Rhea" id="RHEA-COMP:13555"/>
        <dbReference type="Rhea" id="RHEA-COMP:13556"/>
        <dbReference type="ChEBI" id="CHEBI:29950"/>
        <dbReference type="ChEBI" id="CHEBI:82612"/>
        <dbReference type="ChEBI" id="CHEBI:137386"/>
        <dbReference type="ChEBI" id="CHEBI:137387"/>
        <dbReference type="EC" id="2.1.1.63"/>
    </reaction>
</comment>
<comment type="caution">
    <text evidence="8">The sequence shown here is derived from an EMBL/GenBank/DDBJ whole genome shotgun (WGS) entry which is preliminary data.</text>
</comment>
<dbReference type="NCBIfam" id="TIGR00589">
    <property type="entry name" value="ogt"/>
    <property type="match status" value="1"/>
</dbReference>
<dbReference type="AlphaFoldDB" id="A0A0P8YDY9"/>
<dbReference type="InterPro" id="IPR052520">
    <property type="entry name" value="ATL_DNA_repair"/>
</dbReference>
<evidence type="ECO:0000259" key="7">
    <source>
        <dbReference type="Pfam" id="PF01035"/>
    </source>
</evidence>